<feature type="domain" description="ABC transporter" evidence="4">
    <location>
        <begin position="10"/>
        <end position="257"/>
    </location>
</feature>
<gene>
    <name evidence="5" type="ORF">Q5I04_03340</name>
    <name evidence="6" type="ORF">Q5I06_04660</name>
</gene>
<dbReference type="GO" id="GO:0016887">
    <property type="term" value="F:ATP hydrolysis activity"/>
    <property type="evidence" value="ECO:0007669"/>
    <property type="project" value="InterPro"/>
</dbReference>
<dbReference type="EMBL" id="JAUYZK010000005">
    <property type="protein sequence ID" value="MDP2539062.1"/>
    <property type="molecule type" value="Genomic_DNA"/>
</dbReference>
<dbReference type="Proteomes" id="UP001240777">
    <property type="component" value="Unassembled WGS sequence"/>
</dbReference>
<dbReference type="InterPro" id="IPR050319">
    <property type="entry name" value="ABC_transp_ATP-bind"/>
</dbReference>
<dbReference type="InterPro" id="IPR003593">
    <property type="entry name" value="AAA+_ATPase"/>
</dbReference>
<dbReference type="GO" id="GO:0055085">
    <property type="term" value="P:transmembrane transport"/>
    <property type="evidence" value="ECO:0007669"/>
    <property type="project" value="UniProtKB-ARBA"/>
</dbReference>
<evidence type="ECO:0000256" key="3">
    <source>
        <dbReference type="ARBA" id="ARBA00022840"/>
    </source>
</evidence>
<dbReference type="GO" id="GO:0015833">
    <property type="term" value="P:peptide transport"/>
    <property type="evidence" value="ECO:0007669"/>
    <property type="project" value="InterPro"/>
</dbReference>
<keyword evidence="1" id="KW-0813">Transport</keyword>
<dbReference type="EMBL" id="JAUPEV010000004">
    <property type="protein sequence ID" value="MDO7252948.1"/>
    <property type="molecule type" value="Genomic_DNA"/>
</dbReference>
<dbReference type="Pfam" id="PF08352">
    <property type="entry name" value="oligo_HPY"/>
    <property type="match status" value="1"/>
</dbReference>
<keyword evidence="3 6" id="KW-0067">ATP-binding</keyword>
<dbReference type="InterPro" id="IPR003439">
    <property type="entry name" value="ABC_transporter-like_ATP-bd"/>
</dbReference>
<reference evidence="6 8" key="1">
    <citation type="submission" date="2023-07" db="EMBL/GenBank/DDBJ databases">
        <title>Unpublished Manusciprt.</title>
        <authorList>
            <person name="Aydin F."/>
            <person name="Tarhane S."/>
            <person name="Saticioglu I.B."/>
            <person name="Karakaya E."/>
            <person name="Abay S."/>
            <person name="Guran O."/>
            <person name="Bozkurt E."/>
            <person name="Uzum N."/>
            <person name="Olgun K."/>
            <person name="Jablonski D."/>
        </authorList>
    </citation>
    <scope>NUCLEOTIDE SEQUENCE</scope>
    <source>
        <strain evidence="8">faydin-H75</strain>
        <strain evidence="6">Faydin-H76</strain>
    </source>
</reference>
<evidence type="ECO:0000256" key="2">
    <source>
        <dbReference type="ARBA" id="ARBA00022741"/>
    </source>
</evidence>
<dbReference type="Pfam" id="PF00005">
    <property type="entry name" value="ABC_tran"/>
    <property type="match status" value="2"/>
</dbReference>
<accession>A0AA90T9N9</accession>
<feature type="domain" description="ABC transporter" evidence="4">
    <location>
        <begin position="284"/>
        <end position="518"/>
    </location>
</feature>
<sequence>MPLIQMSDKLPLLNIRSLNCGFVGGFGLKDIDLDIYAGERVGLVGESGSGKSFISNMILKLYSDVLIKSGSIEFEGKNLLDLKKKSIQLLRGKEIGYISQEPLGSLNPLHKVGRQVLESFFLHHTHLNAKTMEQKVDEIFLRVGLDVKLKNRYPYELSGGQRQRIAIAMAVINNPKLLICDEPTTALDMSVQKQILDLLYNLSEINKIAILFISHDLGIVKDFVNRVYVMKEGRICEKGQVERVFSSPEDAYTQKLLDALVLPKKKLLQTDKKIFEVKDFAISYTKENFFFGKKENKVLSEIFLILHQSQTIGIVGESGSGKSSFALGVLRLIKSTGEEWILGNRVDKMNQKTFKPYRRDIQIVFQDPYASLNPRMRICDIILEALKLGEIRENEGVEKILESVGLNPSFMQSYPHQLSGGQRQRVAIARAIALRPKIIILDEPTSALDKSTQKIVIELLLKLQKDYGLSYLFISHDLDVIEAVCDDVMVLWKGRMMEYGRTKEVFTNPKNPYTQELLSSRMRV</sequence>
<dbReference type="RefSeq" id="WP_305516793.1">
    <property type="nucleotide sequence ID" value="NZ_JAUPEV010000004.1"/>
</dbReference>
<dbReference type="PROSITE" id="PS00211">
    <property type="entry name" value="ABC_TRANSPORTER_1"/>
    <property type="match status" value="2"/>
</dbReference>
<dbReference type="SMART" id="SM00382">
    <property type="entry name" value="AAA"/>
    <property type="match status" value="2"/>
</dbReference>
<organism evidence="6 7">
    <name type="scientific">Helicobacter cappadocius</name>
    <dbReference type="NCBI Taxonomy" id="3063998"/>
    <lineage>
        <taxon>Bacteria</taxon>
        <taxon>Pseudomonadati</taxon>
        <taxon>Campylobacterota</taxon>
        <taxon>Epsilonproteobacteria</taxon>
        <taxon>Campylobacterales</taxon>
        <taxon>Helicobacteraceae</taxon>
        <taxon>Helicobacter</taxon>
    </lineage>
</organism>
<reference evidence="5" key="2">
    <citation type="submission" date="2023-07" db="EMBL/GenBank/DDBJ databases">
        <authorList>
            <person name="Aydin F."/>
            <person name="Tarhane S."/>
            <person name="Saticioglu I.B."/>
            <person name="Karakaya E."/>
            <person name="Abay S."/>
            <person name="Guran O."/>
            <person name="Bozkurt E."/>
            <person name="Uzum N."/>
            <person name="Olgun K."/>
            <person name="Jablonski D."/>
        </authorList>
    </citation>
    <scope>NUCLEOTIDE SEQUENCE</scope>
    <source>
        <strain evidence="5">Faydin-H75</strain>
    </source>
</reference>
<dbReference type="InterPro" id="IPR013563">
    <property type="entry name" value="Oligopep_ABC_C"/>
</dbReference>
<dbReference type="PANTHER" id="PTHR43776:SF8">
    <property type="entry name" value="ABC TRANSPORTER, ATP-BINDING PROTEIN"/>
    <property type="match status" value="1"/>
</dbReference>
<protein>
    <submittedName>
        <fullName evidence="6">Dipeptide ABC transporter ATP-binding protein</fullName>
    </submittedName>
</protein>
<comment type="caution">
    <text evidence="6">The sequence shown here is derived from an EMBL/GenBank/DDBJ whole genome shotgun (WGS) entry which is preliminary data.</text>
</comment>
<evidence type="ECO:0000259" key="4">
    <source>
        <dbReference type="PROSITE" id="PS50893"/>
    </source>
</evidence>
<dbReference type="CDD" id="cd03257">
    <property type="entry name" value="ABC_NikE_OppD_transporters"/>
    <property type="match status" value="2"/>
</dbReference>
<dbReference type="Proteomes" id="UP001177258">
    <property type="component" value="Unassembled WGS sequence"/>
</dbReference>
<proteinExistence type="predicted"/>
<evidence type="ECO:0000313" key="7">
    <source>
        <dbReference type="Proteomes" id="UP001177258"/>
    </source>
</evidence>
<dbReference type="SUPFAM" id="SSF52540">
    <property type="entry name" value="P-loop containing nucleoside triphosphate hydrolases"/>
    <property type="match status" value="2"/>
</dbReference>
<evidence type="ECO:0000313" key="6">
    <source>
        <dbReference type="EMBL" id="MDP2539062.1"/>
    </source>
</evidence>
<evidence type="ECO:0000256" key="1">
    <source>
        <dbReference type="ARBA" id="ARBA00022448"/>
    </source>
</evidence>
<reference evidence="5 7" key="3">
    <citation type="journal article" date="2024" name="Syst. Appl. Microbiol.">
        <title>Helicobacter cappadocius sp. nov., from lizards: The first psychrotrophic Helicobacter species.</title>
        <authorList>
            <person name="Aydin F."/>
            <person name="Tarhane S."/>
            <person name="Karakaya E."/>
            <person name="Abay S."/>
            <person name="Kayman T."/>
            <person name="Guran O."/>
            <person name="Bozkurt E."/>
            <person name="Uzum N."/>
            <person name="Avci A."/>
            <person name="Olgun K."/>
            <person name="Jablonski D."/>
            <person name="Guran C."/>
            <person name="Burcin Saticioglu I."/>
        </authorList>
    </citation>
    <scope>NUCLEOTIDE SEQUENCE [LARGE SCALE GENOMIC DNA]</scope>
    <source>
        <strain evidence="5">Faydin-H75</strain>
        <strain evidence="7">faydin-H76</strain>
    </source>
</reference>
<dbReference type="Gene3D" id="3.40.50.300">
    <property type="entry name" value="P-loop containing nucleotide triphosphate hydrolases"/>
    <property type="match status" value="2"/>
</dbReference>
<dbReference type="GO" id="GO:0005524">
    <property type="term" value="F:ATP binding"/>
    <property type="evidence" value="ECO:0007669"/>
    <property type="project" value="UniProtKB-KW"/>
</dbReference>
<keyword evidence="2" id="KW-0547">Nucleotide-binding</keyword>
<name>A0AA90T9N9_9HELI</name>
<evidence type="ECO:0000313" key="8">
    <source>
        <dbReference type="Proteomes" id="UP001240777"/>
    </source>
</evidence>
<dbReference type="NCBIfam" id="NF008453">
    <property type="entry name" value="PRK11308.1"/>
    <property type="match status" value="2"/>
</dbReference>
<dbReference type="InterPro" id="IPR017871">
    <property type="entry name" value="ABC_transporter-like_CS"/>
</dbReference>
<dbReference type="NCBIfam" id="NF007739">
    <property type="entry name" value="PRK10419.1"/>
    <property type="match status" value="2"/>
</dbReference>
<dbReference type="PANTHER" id="PTHR43776">
    <property type="entry name" value="TRANSPORT ATP-BINDING PROTEIN"/>
    <property type="match status" value="1"/>
</dbReference>
<dbReference type="InterPro" id="IPR027417">
    <property type="entry name" value="P-loop_NTPase"/>
</dbReference>
<evidence type="ECO:0000313" key="5">
    <source>
        <dbReference type="EMBL" id="MDO7252948.1"/>
    </source>
</evidence>
<dbReference type="AlphaFoldDB" id="A0AA90T9N9"/>
<dbReference type="PROSITE" id="PS50893">
    <property type="entry name" value="ABC_TRANSPORTER_2"/>
    <property type="match status" value="2"/>
</dbReference>
<keyword evidence="8" id="KW-1185">Reference proteome</keyword>